<dbReference type="OrthoDB" id="2439154at2759"/>
<feature type="non-terminal residue" evidence="2">
    <location>
        <position position="97"/>
    </location>
</feature>
<dbReference type="AlphaFoldDB" id="A0A9N9I8U6"/>
<organism evidence="2 3">
    <name type="scientific">Racocetra fulgida</name>
    <dbReference type="NCBI Taxonomy" id="60492"/>
    <lineage>
        <taxon>Eukaryota</taxon>
        <taxon>Fungi</taxon>
        <taxon>Fungi incertae sedis</taxon>
        <taxon>Mucoromycota</taxon>
        <taxon>Glomeromycotina</taxon>
        <taxon>Glomeromycetes</taxon>
        <taxon>Diversisporales</taxon>
        <taxon>Gigasporaceae</taxon>
        <taxon>Racocetra</taxon>
    </lineage>
</organism>
<gene>
    <name evidence="2" type="ORF">RFULGI_LOCUS11717</name>
</gene>
<evidence type="ECO:0000313" key="3">
    <source>
        <dbReference type="Proteomes" id="UP000789396"/>
    </source>
</evidence>
<comment type="caution">
    <text evidence="2">The sequence shown here is derived from an EMBL/GenBank/DDBJ whole genome shotgun (WGS) entry which is preliminary data.</text>
</comment>
<feature type="region of interest" description="Disordered" evidence="1">
    <location>
        <begin position="1"/>
        <end position="97"/>
    </location>
</feature>
<feature type="compositionally biased region" description="Polar residues" evidence="1">
    <location>
        <begin position="44"/>
        <end position="81"/>
    </location>
</feature>
<dbReference type="EMBL" id="CAJVPZ010026189">
    <property type="protein sequence ID" value="CAG8724932.1"/>
    <property type="molecule type" value="Genomic_DNA"/>
</dbReference>
<evidence type="ECO:0000256" key="1">
    <source>
        <dbReference type="SAM" id="MobiDB-lite"/>
    </source>
</evidence>
<name>A0A9N9I8U6_9GLOM</name>
<protein>
    <submittedName>
        <fullName evidence="2">9233_t:CDS:1</fullName>
    </submittedName>
</protein>
<evidence type="ECO:0000313" key="2">
    <source>
        <dbReference type="EMBL" id="CAG8724932.1"/>
    </source>
</evidence>
<proteinExistence type="predicted"/>
<accession>A0A9N9I8U6</accession>
<keyword evidence="3" id="KW-1185">Reference proteome</keyword>
<reference evidence="2" key="1">
    <citation type="submission" date="2021-06" db="EMBL/GenBank/DDBJ databases">
        <authorList>
            <person name="Kallberg Y."/>
            <person name="Tangrot J."/>
            <person name="Rosling A."/>
        </authorList>
    </citation>
    <scope>NUCLEOTIDE SEQUENCE</scope>
    <source>
        <strain evidence="2">IN212</strain>
    </source>
</reference>
<sequence>VTRTPSPENRTRSITDSGTTSVSRTPLTTLQQPNANEVQDIISLDSTNEALETPSKKLQNSGRSRINDLVNKTTEAANIKNNAKKRPSKVSNNAKTK</sequence>
<feature type="non-terminal residue" evidence="2">
    <location>
        <position position="1"/>
    </location>
</feature>
<feature type="compositionally biased region" description="Polar residues" evidence="1">
    <location>
        <begin position="1"/>
        <end position="37"/>
    </location>
</feature>
<dbReference type="Proteomes" id="UP000789396">
    <property type="component" value="Unassembled WGS sequence"/>
</dbReference>